<gene>
    <name evidence="3" type="ORF">GLOINDRAFT_21649</name>
</gene>
<dbReference type="InterPro" id="IPR006600">
    <property type="entry name" value="HTH_CenpB_DNA-bd_dom"/>
</dbReference>
<dbReference type="GO" id="GO:0005634">
    <property type="term" value="C:nucleus"/>
    <property type="evidence" value="ECO:0007669"/>
    <property type="project" value="TreeGrafter"/>
</dbReference>
<dbReference type="PANTHER" id="PTHR19303">
    <property type="entry name" value="TRANSPOSON"/>
    <property type="match status" value="1"/>
</dbReference>
<reference evidence="3" key="1">
    <citation type="submission" date="2013-07" db="EMBL/GenBank/DDBJ databases">
        <title>The genome of an arbuscular mycorrhizal fungus provides insights into the evolution of the oldest plant symbiosis.</title>
        <authorList>
            <consortium name="DOE Joint Genome Institute"/>
            <person name="Tisserant E."/>
            <person name="Malbreil M."/>
            <person name="Kuo A."/>
            <person name="Kohler A."/>
            <person name="Symeonidi A."/>
            <person name="Balestrini R."/>
            <person name="Charron P."/>
            <person name="Duensing N."/>
            <person name="Frei-dit-Frey N."/>
            <person name="Gianinazzi-Pearson V."/>
            <person name="Gilbert B."/>
            <person name="Handa Y."/>
            <person name="Hijri M."/>
            <person name="Kaul R."/>
            <person name="Kawaguchi M."/>
            <person name="Krajinski F."/>
            <person name="Lammers P."/>
            <person name="Lapierre D."/>
            <person name="Masclaux F.G."/>
            <person name="Murat C."/>
            <person name="Morin E."/>
            <person name="Ndikumana S."/>
            <person name="Pagni M."/>
            <person name="Petitpierre D."/>
            <person name="Requena N."/>
            <person name="Rosikiewicz P."/>
            <person name="Riley R."/>
            <person name="Saito K."/>
            <person name="San Clemente H."/>
            <person name="Shapiro H."/>
            <person name="van Tuinen D."/>
            <person name="Becard G."/>
            <person name="Bonfante P."/>
            <person name="Paszkowski U."/>
            <person name="Shachar-Hill Y."/>
            <person name="Young J.P."/>
            <person name="Sanders I.R."/>
            <person name="Henrissat B."/>
            <person name="Rensing S.A."/>
            <person name="Grigoriev I.V."/>
            <person name="Corradi N."/>
            <person name="Roux C."/>
            <person name="Martin F."/>
        </authorList>
    </citation>
    <scope>NUCLEOTIDE SEQUENCE</scope>
    <source>
        <strain evidence="3">DAOM 197198</strain>
    </source>
</reference>
<dbReference type="EMBL" id="KI280049">
    <property type="protein sequence ID" value="ESA17577.1"/>
    <property type="molecule type" value="Genomic_DNA"/>
</dbReference>
<dbReference type="PROSITE" id="PS51253">
    <property type="entry name" value="HTH_CENPB"/>
    <property type="match status" value="1"/>
</dbReference>
<protein>
    <recommendedName>
        <fullName evidence="2">HTH CENPB-type domain-containing protein</fullName>
    </recommendedName>
</protein>
<dbReference type="eggNOG" id="KOG3105">
    <property type="taxonomic scope" value="Eukaryota"/>
</dbReference>
<feature type="non-terminal residue" evidence="3">
    <location>
        <position position="292"/>
    </location>
</feature>
<dbReference type="Gene3D" id="1.10.10.60">
    <property type="entry name" value="Homeodomain-like"/>
    <property type="match status" value="1"/>
</dbReference>
<dbReference type="AlphaFoldDB" id="U9UD31"/>
<proteinExistence type="predicted"/>
<evidence type="ECO:0000313" key="3">
    <source>
        <dbReference type="EMBL" id="ESA17577.1"/>
    </source>
</evidence>
<evidence type="ECO:0000259" key="2">
    <source>
        <dbReference type="PROSITE" id="PS51253"/>
    </source>
</evidence>
<feature type="non-terminal residue" evidence="3">
    <location>
        <position position="1"/>
    </location>
</feature>
<feature type="domain" description="HTH CENPB-type" evidence="2">
    <location>
        <begin position="1"/>
        <end position="63"/>
    </location>
</feature>
<organism evidence="3">
    <name type="scientific">Rhizophagus irregularis (strain DAOM 181602 / DAOM 197198 / MUCL 43194)</name>
    <name type="common">Arbuscular mycorrhizal fungus</name>
    <name type="synonym">Glomus intraradices</name>
    <dbReference type="NCBI Taxonomy" id="747089"/>
    <lineage>
        <taxon>Eukaryota</taxon>
        <taxon>Fungi</taxon>
        <taxon>Fungi incertae sedis</taxon>
        <taxon>Mucoromycota</taxon>
        <taxon>Glomeromycotina</taxon>
        <taxon>Glomeromycetes</taxon>
        <taxon>Glomerales</taxon>
        <taxon>Glomeraceae</taxon>
        <taxon>Rhizophagus</taxon>
    </lineage>
</organism>
<dbReference type="Pfam" id="PF03221">
    <property type="entry name" value="HTH_Tnp_Tc5"/>
    <property type="match status" value="1"/>
</dbReference>
<dbReference type="Pfam" id="PF03184">
    <property type="entry name" value="DDE_1"/>
    <property type="match status" value="1"/>
</dbReference>
<dbReference type="GO" id="GO:0003677">
    <property type="term" value="F:DNA binding"/>
    <property type="evidence" value="ECO:0007669"/>
    <property type="project" value="UniProtKB-KW"/>
</dbReference>
<dbReference type="SMART" id="SM00674">
    <property type="entry name" value="CENPB"/>
    <property type="match status" value="1"/>
</dbReference>
<dbReference type="SUPFAM" id="SSF46689">
    <property type="entry name" value="Homeodomain-like"/>
    <property type="match status" value="1"/>
</dbReference>
<name>U9UD31_RHIID</name>
<evidence type="ECO:0000256" key="1">
    <source>
        <dbReference type="ARBA" id="ARBA00023125"/>
    </source>
</evidence>
<dbReference type="InterPro" id="IPR004875">
    <property type="entry name" value="DDE_SF_endonuclease_dom"/>
</dbReference>
<accession>U9UD31</accession>
<dbReference type="VEuPathDB" id="FungiDB:RhiirFUN_003204"/>
<dbReference type="PANTHER" id="PTHR19303:SF73">
    <property type="entry name" value="PROTEIN PDC2"/>
    <property type="match status" value="1"/>
</dbReference>
<dbReference type="InterPro" id="IPR009057">
    <property type="entry name" value="Homeodomain-like_sf"/>
</dbReference>
<dbReference type="InterPro" id="IPR050863">
    <property type="entry name" value="CenT-Element_Derived"/>
</dbReference>
<sequence>FPIIEEALTIWIDKALQAGLVLTESILATKALDFALLCNEEKFKASNGWLDNFKKRHNLKQYNIHGEGGSAPIQDLDSMREKLHSYMRVQNRHILLLVDNAPTHALSENTTLTNIVIEYLPPNTTSYLQPYDQGIINSFKAQYRKLYLRNRVKAFDNFNEHGTELDEINIKKCIKYIACAWDNITNDTIKNCWLKAGIIPEYAYENNADIQLELERLRELEEVQVLINKLGFKDSFTAEEFVLYDDSEVTTEMISDYEILKAVQPNNQEKEEIEKEPLPTITHNKVIECYDK</sequence>
<dbReference type="HOGENOM" id="CLU_892992_0_0_1"/>
<keyword evidence="1" id="KW-0238">DNA-binding</keyword>